<sequence>MRTVLSILIFTTSSMAFAEDVVPPQDAANAIEPVVVSDSAAEIPATDNAAPIEAVQSGDVTAEIVPVTSPAINDIPSLFQAKIQEHSADEMLHLLQRAEKIASGQDEYVTRDPVILVLSGDEIALFKRENYRDNKALVDLAARLDAFNIIDVKVCRYWTGQRGIEMTDLPPFIEGVSSADQENKRLEKAGYAYF</sequence>
<feature type="chain" id="PRO_5046458633" evidence="1">
    <location>
        <begin position="19"/>
        <end position="194"/>
    </location>
</feature>
<dbReference type="InterPro" id="IPR027396">
    <property type="entry name" value="DsrEFH-like"/>
</dbReference>
<proteinExistence type="predicted"/>
<evidence type="ECO:0000313" key="2">
    <source>
        <dbReference type="EMBL" id="GAA6146591.1"/>
    </source>
</evidence>
<organism evidence="2 3">
    <name type="scientific">Thalassolituus maritimus</name>
    <dbReference type="NCBI Taxonomy" id="484498"/>
    <lineage>
        <taxon>Bacteria</taxon>
        <taxon>Pseudomonadati</taxon>
        <taxon>Pseudomonadota</taxon>
        <taxon>Gammaproteobacteria</taxon>
        <taxon>Oceanospirillales</taxon>
        <taxon>Oceanospirillaceae</taxon>
        <taxon>Thalassolituus</taxon>
    </lineage>
</organism>
<dbReference type="Proteomes" id="UP001481413">
    <property type="component" value="Unassembled WGS sequence"/>
</dbReference>
<name>A0ABQ0A2H2_9GAMM</name>
<dbReference type="Gene3D" id="3.40.1260.10">
    <property type="entry name" value="DsrEFH-like"/>
    <property type="match status" value="1"/>
</dbReference>
<keyword evidence="1" id="KW-0732">Signal</keyword>
<evidence type="ECO:0000256" key="1">
    <source>
        <dbReference type="SAM" id="SignalP"/>
    </source>
</evidence>
<comment type="caution">
    <text evidence="2">The sequence shown here is derived from an EMBL/GenBank/DDBJ whole genome shotgun (WGS) entry which is preliminary data.</text>
</comment>
<gene>
    <name evidence="2" type="ORF">NBRC116585_27090</name>
</gene>
<evidence type="ECO:0000313" key="3">
    <source>
        <dbReference type="Proteomes" id="UP001481413"/>
    </source>
</evidence>
<reference evidence="2 3" key="1">
    <citation type="submission" date="2024-04" db="EMBL/GenBank/DDBJ databases">
        <title>Draft genome sequence of Thalassolituus maritimus NBRC 116585.</title>
        <authorList>
            <person name="Miyakawa T."/>
            <person name="Kusuya Y."/>
            <person name="Miura T."/>
        </authorList>
    </citation>
    <scope>NUCLEOTIDE SEQUENCE [LARGE SCALE GENOMIC DNA]</scope>
    <source>
        <strain evidence="2 3">5NW40-0001</strain>
    </source>
</reference>
<protein>
    <submittedName>
        <fullName evidence="2">Uncharacterized protein</fullName>
    </submittedName>
</protein>
<accession>A0ABQ0A2H2</accession>
<dbReference type="SUPFAM" id="SSF75169">
    <property type="entry name" value="DsrEFH-like"/>
    <property type="match status" value="1"/>
</dbReference>
<dbReference type="RefSeq" id="WP_353295814.1">
    <property type="nucleotide sequence ID" value="NZ_BAABWH010000009.1"/>
</dbReference>
<feature type="signal peptide" evidence="1">
    <location>
        <begin position="1"/>
        <end position="18"/>
    </location>
</feature>
<keyword evidence="3" id="KW-1185">Reference proteome</keyword>
<dbReference type="EMBL" id="BAABWH010000009">
    <property type="protein sequence ID" value="GAA6146591.1"/>
    <property type="molecule type" value="Genomic_DNA"/>
</dbReference>